<comment type="cofactor">
    <cofactor evidence="1">
        <name>Ca(2+)</name>
        <dbReference type="ChEBI" id="CHEBI:29108"/>
    </cofactor>
</comment>
<organism evidence="10 12">
    <name type="scientific">Rotaria magnacalcarata</name>
    <dbReference type="NCBI Taxonomy" id="392030"/>
    <lineage>
        <taxon>Eukaryota</taxon>
        <taxon>Metazoa</taxon>
        <taxon>Spiralia</taxon>
        <taxon>Gnathifera</taxon>
        <taxon>Rotifera</taxon>
        <taxon>Eurotatoria</taxon>
        <taxon>Bdelloidea</taxon>
        <taxon>Philodinida</taxon>
        <taxon>Philodinidae</taxon>
        <taxon>Rotaria</taxon>
    </lineage>
</organism>
<dbReference type="InterPro" id="IPR017850">
    <property type="entry name" value="Alkaline_phosphatase_core_sf"/>
</dbReference>
<evidence type="ECO:0000313" key="11">
    <source>
        <dbReference type="EMBL" id="CAF2121277.1"/>
    </source>
</evidence>
<proteinExistence type="inferred from homology"/>
<dbReference type="PANTHER" id="PTHR47371">
    <property type="entry name" value="LIPOTEICHOIC ACID SYNTHASE"/>
    <property type="match status" value="1"/>
</dbReference>
<comment type="subcellular location">
    <subcellularLocation>
        <location evidence="2">Cell membrane</location>
        <topology evidence="2">Multi-pass membrane protein</topology>
    </subcellularLocation>
</comment>
<dbReference type="InterPro" id="IPR050448">
    <property type="entry name" value="OpgB/LTA_synthase_biosynth"/>
</dbReference>
<feature type="domain" description="Sulfatase N-terminal" evidence="9">
    <location>
        <begin position="250"/>
        <end position="561"/>
    </location>
</feature>
<evidence type="ECO:0000259" key="9">
    <source>
        <dbReference type="Pfam" id="PF00884"/>
    </source>
</evidence>
<dbReference type="Pfam" id="PF00884">
    <property type="entry name" value="Sulfatase"/>
    <property type="match status" value="1"/>
</dbReference>
<keyword evidence="4" id="KW-1003">Cell membrane</keyword>
<keyword evidence="5 8" id="KW-0812">Transmembrane</keyword>
<dbReference type="InterPro" id="IPR000917">
    <property type="entry name" value="Sulfatase_N"/>
</dbReference>
<dbReference type="EMBL" id="CAJNRG010000021">
    <property type="protein sequence ID" value="CAF1942342.1"/>
    <property type="molecule type" value="Genomic_DNA"/>
</dbReference>
<feature type="transmembrane region" description="Helical" evidence="8">
    <location>
        <begin position="121"/>
        <end position="146"/>
    </location>
</feature>
<dbReference type="PANTHER" id="PTHR47371:SF3">
    <property type="entry name" value="PHOSPHOGLYCEROL TRANSFERASE I"/>
    <property type="match status" value="1"/>
</dbReference>
<evidence type="ECO:0000256" key="5">
    <source>
        <dbReference type="ARBA" id="ARBA00022692"/>
    </source>
</evidence>
<evidence type="ECO:0000256" key="3">
    <source>
        <dbReference type="ARBA" id="ARBA00008779"/>
    </source>
</evidence>
<evidence type="ECO:0000256" key="2">
    <source>
        <dbReference type="ARBA" id="ARBA00004651"/>
    </source>
</evidence>
<keyword evidence="7 8" id="KW-0472">Membrane</keyword>
<evidence type="ECO:0000313" key="10">
    <source>
        <dbReference type="EMBL" id="CAF1942342.1"/>
    </source>
</evidence>
<evidence type="ECO:0000256" key="7">
    <source>
        <dbReference type="ARBA" id="ARBA00023136"/>
    </source>
</evidence>
<gene>
    <name evidence="11" type="ORF">WKI299_LOCUS24463</name>
    <name evidence="10" type="ORF">XDN619_LOCUS435</name>
</gene>
<evidence type="ECO:0000256" key="4">
    <source>
        <dbReference type="ARBA" id="ARBA00022475"/>
    </source>
</evidence>
<dbReference type="AlphaFoldDB" id="A0A816LTW7"/>
<dbReference type="Proteomes" id="UP000663856">
    <property type="component" value="Unassembled WGS sequence"/>
</dbReference>
<keyword evidence="6 8" id="KW-1133">Transmembrane helix</keyword>
<evidence type="ECO:0000256" key="8">
    <source>
        <dbReference type="SAM" id="Phobius"/>
    </source>
</evidence>
<feature type="transmembrane region" description="Helical" evidence="8">
    <location>
        <begin position="167"/>
        <end position="186"/>
    </location>
</feature>
<accession>A0A816LTW7</accession>
<feature type="transmembrane region" description="Helical" evidence="8">
    <location>
        <begin position="75"/>
        <end position="101"/>
    </location>
</feature>
<feature type="transmembrane region" description="Helical" evidence="8">
    <location>
        <begin position="40"/>
        <end position="63"/>
    </location>
</feature>
<dbReference type="Gene3D" id="3.40.720.10">
    <property type="entry name" value="Alkaline Phosphatase, subunit A"/>
    <property type="match status" value="1"/>
</dbReference>
<protein>
    <recommendedName>
        <fullName evidence="9">Sulfatase N-terminal domain-containing protein</fullName>
    </recommendedName>
</protein>
<sequence length="753" mass="86320">MYQQNSRCGVIFSICLIATIANRMMVFYRYGNGIDMSSSVLFWLCLTIAPDLLVLLIVYVLLFHIEWMHSQLNQYGTILGLCFATFILLVSSCNILMLKITGRNLDWNIVFEVNLATTYSLYLSHISSFLSLLASFIFLGITLWMIVLRQSQVHKNQRNAHLKTVKILASCLIFTYLLTILFFRLPEQYTNLSSNMVLLYFSKLVTYYWRKIFLVPIQMEQAVLDRVAQLIRAPAADIFRPSATLKQPIKHVFIIVLESIRADAVPLNESLANAVNLNFTSDTTAETVTPLLSSLWMNSVRTIASVASSYTLKSLLSIFCGIYPINVNFLKEANPENILYEKCLPELLREFFPTNNNESIFNSAFFTAARDDFDHQREIIDKMKFDTVRSASNIYAEVGYVSDLGMFGPADPYILPLLWKWIDQNLAEQPTKHLMTSLLITGTHEPFPMPHNQREDEYHYYIYEAHINGYLNALHITDKLIKEIIDGFISRHLYNDTLFVITSDHGYVFNDHGREILGLLSTPLESAFSVPLILHNPHLEAKQLNGQFTTMDILPTIMDVLLSSIKSAEHPTNQLLSVPSHKLQSILSRYEGTSVLRMPIAQQPARHTFQLSNPGNSYIVVKQYPRKLTYDVANDQVHLYHLGYDPLELVDLIALDHAITASHPPWVDILCDKSRIRKWKGLWQNEKVNTATQHNLLFENKTLLSIEKSNAINNSSVHLMDMLDWADQAFEVARLWKNLVKQRYHYNSDVVSV</sequence>
<dbReference type="GO" id="GO:0005886">
    <property type="term" value="C:plasma membrane"/>
    <property type="evidence" value="ECO:0007669"/>
    <property type="project" value="UniProtKB-SubCell"/>
</dbReference>
<dbReference type="EMBL" id="CAJNRF010010477">
    <property type="protein sequence ID" value="CAF2121277.1"/>
    <property type="molecule type" value="Genomic_DNA"/>
</dbReference>
<dbReference type="SUPFAM" id="SSF53649">
    <property type="entry name" value="Alkaline phosphatase-like"/>
    <property type="match status" value="1"/>
</dbReference>
<reference evidence="10" key="1">
    <citation type="submission" date="2021-02" db="EMBL/GenBank/DDBJ databases">
        <authorList>
            <person name="Nowell W R."/>
        </authorList>
    </citation>
    <scope>NUCLEOTIDE SEQUENCE</scope>
</reference>
<name>A0A816LTW7_9BILA</name>
<feature type="transmembrane region" description="Helical" evidence="8">
    <location>
        <begin position="9"/>
        <end position="28"/>
    </location>
</feature>
<evidence type="ECO:0000256" key="6">
    <source>
        <dbReference type="ARBA" id="ARBA00022989"/>
    </source>
</evidence>
<evidence type="ECO:0000256" key="1">
    <source>
        <dbReference type="ARBA" id="ARBA00001913"/>
    </source>
</evidence>
<dbReference type="Proteomes" id="UP000663887">
    <property type="component" value="Unassembled WGS sequence"/>
</dbReference>
<comment type="caution">
    <text evidence="10">The sequence shown here is derived from an EMBL/GenBank/DDBJ whole genome shotgun (WGS) entry which is preliminary data.</text>
</comment>
<comment type="similarity">
    <text evidence="3">Belongs to the sulfatase family.</text>
</comment>
<evidence type="ECO:0000313" key="12">
    <source>
        <dbReference type="Proteomes" id="UP000663887"/>
    </source>
</evidence>